<dbReference type="AlphaFoldDB" id="A0AA38IJV4"/>
<organism evidence="1 2">
    <name type="scientific">Zophobas morio</name>
    <dbReference type="NCBI Taxonomy" id="2755281"/>
    <lineage>
        <taxon>Eukaryota</taxon>
        <taxon>Metazoa</taxon>
        <taxon>Ecdysozoa</taxon>
        <taxon>Arthropoda</taxon>
        <taxon>Hexapoda</taxon>
        <taxon>Insecta</taxon>
        <taxon>Pterygota</taxon>
        <taxon>Neoptera</taxon>
        <taxon>Endopterygota</taxon>
        <taxon>Coleoptera</taxon>
        <taxon>Polyphaga</taxon>
        <taxon>Cucujiformia</taxon>
        <taxon>Tenebrionidae</taxon>
        <taxon>Zophobas</taxon>
    </lineage>
</organism>
<name>A0AA38IJV4_9CUCU</name>
<reference evidence="1" key="1">
    <citation type="journal article" date="2023" name="G3 (Bethesda)">
        <title>Whole genome assemblies of Zophobas morio and Tenebrio molitor.</title>
        <authorList>
            <person name="Kaur S."/>
            <person name="Stinson S.A."/>
            <person name="diCenzo G.C."/>
        </authorList>
    </citation>
    <scope>NUCLEOTIDE SEQUENCE</scope>
    <source>
        <strain evidence="1">QUZm001</strain>
    </source>
</reference>
<keyword evidence="2" id="KW-1185">Reference proteome</keyword>
<sequence>MRAFFGDSAPFITAEKSNIVALAPPTLSSNVTLYPHHPLQVVGHFLLATQLSHCNIISGLSVSTATFRRLSPHLSHRVYCFFPSRALQYRTMDMPERL</sequence>
<dbReference type="Proteomes" id="UP001168821">
    <property type="component" value="Unassembled WGS sequence"/>
</dbReference>
<evidence type="ECO:0000313" key="2">
    <source>
        <dbReference type="Proteomes" id="UP001168821"/>
    </source>
</evidence>
<accession>A0AA38IJV4</accession>
<comment type="caution">
    <text evidence="1">The sequence shown here is derived from an EMBL/GenBank/DDBJ whole genome shotgun (WGS) entry which is preliminary data.</text>
</comment>
<protein>
    <submittedName>
        <fullName evidence="1">Uncharacterized protein</fullName>
    </submittedName>
</protein>
<gene>
    <name evidence="1" type="ORF">Zmor_010082</name>
</gene>
<proteinExistence type="predicted"/>
<dbReference type="EMBL" id="JALNTZ010000003">
    <property type="protein sequence ID" value="KAJ3658337.1"/>
    <property type="molecule type" value="Genomic_DNA"/>
</dbReference>
<evidence type="ECO:0000313" key="1">
    <source>
        <dbReference type="EMBL" id="KAJ3658337.1"/>
    </source>
</evidence>